<dbReference type="EMBL" id="BMAW01053185">
    <property type="protein sequence ID" value="GFS89812.1"/>
    <property type="molecule type" value="Genomic_DNA"/>
</dbReference>
<name>A0A8X6N269_NEPPI</name>
<dbReference type="Proteomes" id="UP000887013">
    <property type="component" value="Unassembled WGS sequence"/>
</dbReference>
<accession>A0A8X6N269</accession>
<keyword evidence="2" id="KW-1185">Reference proteome</keyword>
<proteinExistence type="predicted"/>
<evidence type="ECO:0000313" key="1">
    <source>
        <dbReference type="EMBL" id="GFS89812.1"/>
    </source>
</evidence>
<comment type="caution">
    <text evidence="1">The sequence shown here is derived from an EMBL/GenBank/DDBJ whole genome shotgun (WGS) entry which is preliminary data.</text>
</comment>
<protein>
    <submittedName>
        <fullName evidence="1">Uncharacterized protein</fullName>
    </submittedName>
</protein>
<dbReference type="AlphaFoldDB" id="A0A8X6N269"/>
<sequence length="124" mass="13977">MEPILGKDSMSIIFPEFSLIILNRHEPAYYAEFIKCELCGSLICLNCGEHLRGSKPRLDTTNHFPAFFNSVCTIPITAKTSELFSFSTPPFLFPSQLLPDYQRGTTCYYLSPPLLLIHASEIAK</sequence>
<evidence type="ECO:0000313" key="2">
    <source>
        <dbReference type="Proteomes" id="UP000887013"/>
    </source>
</evidence>
<gene>
    <name evidence="1" type="ORF">NPIL_367571</name>
</gene>
<reference evidence="1" key="1">
    <citation type="submission" date="2020-08" db="EMBL/GenBank/DDBJ databases">
        <title>Multicomponent nature underlies the extraordinary mechanical properties of spider dragline silk.</title>
        <authorList>
            <person name="Kono N."/>
            <person name="Nakamura H."/>
            <person name="Mori M."/>
            <person name="Yoshida Y."/>
            <person name="Ohtoshi R."/>
            <person name="Malay A.D."/>
            <person name="Moran D.A.P."/>
            <person name="Tomita M."/>
            <person name="Numata K."/>
            <person name="Arakawa K."/>
        </authorList>
    </citation>
    <scope>NUCLEOTIDE SEQUENCE</scope>
</reference>
<organism evidence="1 2">
    <name type="scientific">Nephila pilipes</name>
    <name type="common">Giant wood spider</name>
    <name type="synonym">Nephila maculata</name>
    <dbReference type="NCBI Taxonomy" id="299642"/>
    <lineage>
        <taxon>Eukaryota</taxon>
        <taxon>Metazoa</taxon>
        <taxon>Ecdysozoa</taxon>
        <taxon>Arthropoda</taxon>
        <taxon>Chelicerata</taxon>
        <taxon>Arachnida</taxon>
        <taxon>Araneae</taxon>
        <taxon>Araneomorphae</taxon>
        <taxon>Entelegynae</taxon>
        <taxon>Araneoidea</taxon>
        <taxon>Nephilidae</taxon>
        <taxon>Nephila</taxon>
    </lineage>
</organism>